<accession>A0A3P9DM37</accession>
<dbReference type="CDD" id="cd06735">
    <property type="entry name" value="PDZ5_MAGI-1_3-like"/>
    <property type="match status" value="1"/>
</dbReference>
<dbReference type="GeneTree" id="ENSGT00940000164755"/>
<sequence length="264" mass="29277">GQIRPGDRLEAVEGRSVVTLPHRELAQILRRAGNTLRLTIVPRSSTCRHSHKHPNIHICHSAKLVYNINLNFFICVSQRDSRYYSVDLDRGPSGFGFSLRGGSEYNMGLYVLGLMEGGPASRSQKMQLVEINGNSTAGMTHSQAVEQIRRGGHRIHLVLKRGNEDNDEQSSSVKRPLRSVGVIDPESQRKPFSFLASTLSIDQLGDDESDSEGSHSDGSVSAASISTLSLVTTQPGPWFMPSQQRLTQVMKENRQTDRVWGKKK</sequence>
<feature type="region of interest" description="Disordered" evidence="1">
    <location>
        <begin position="160"/>
        <end position="182"/>
    </location>
</feature>
<dbReference type="GO" id="GO:0007165">
    <property type="term" value="P:signal transduction"/>
    <property type="evidence" value="ECO:0007669"/>
    <property type="project" value="TreeGrafter"/>
</dbReference>
<protein>
    <recommendedName>
        <fullName evidence="2">PDZ domain-containing protein</fullName>
    </recommendedName>
</protein>
<reference evidence="3" key="3">
    <citation type="submission" date="2025-09" db="UniProtKB">
        <authorList>
            <consortium name="Ensembl"/>
        </authorList>
    </citation>
    <scope>IDENTIFICATION</scope>
</reference>
<organism evidence="3 4">
    <name type="scientific">Maylandia zebra</name>
    <name type="common">zebra mbuna</name>
    <dbReference type="NCBI Taxonomy" id="106582"/>
    <lineage>
        <taxon>Eukaryota</taxon>
        <taxon>Metazoa</taxon>
        <taxon>Chordata</taxon>
        <taxon>Craniata</taxon>
        <taxon>Vertebrata</taxon>
        <taxon>Euteleostomi</taxon>
        <taxon>Actinopterygii</taxon>
        <taxon>Neopterygii</taxon>
        <taxon>Teleostei</taxon>
        <taxon>Neoteleostei</taxon>
        <taxon>Acanthomorphata</taxon>
        <taxon>Ovalentaria</taxon>
        <taxon>Cichlomorphae</taxon>
        <taxon>Cichliformes</taxon>
        <taxon>Cichlidae</taxon>
        <taxon>African cichlids</taxon>
        <taxon>Pseudocrenilabrinae</taxon>
        <taxon>Haplochromini</taxon>
        <taxon>Maylandia</taxon>
        <taxon>Maylandia zebra complex</taxon>
    </lineage>
</organism>
<keyword evidence="4" id="KW-1185">Reference proteome</keyword>
<evidence type="ECO:0000259" key="2">
    <source>
        <dbReference type="PROSITE" id="PS50106"/>
    </source>
</evidence>
<evidence type="ECO:0000313" key="3">
    <source>
        <dbReference type="Ensembl" id="ENSMZEP00005035261.1"/>
    </source>
</evidence>
<dbReference type="AlphaFoldDB" id="A0A3P9DM37"/>
<name>A0A3P9DM37_9CICH</name>
<dbReference type="InterPro" id="IPR036034">
    <property type="entry name" value="PDZ_sf"/>
</dbReference>
<dbReference type="GO" id="GO:0005911">
    <property type="term" value="C:cell-cell junction"/>
    <property type="evidence" value="ECO:0007669"/>
    <property type="project" value="TreeGrafter"/>
</dbReference>
<reference evidence="3 4" key="1">
    <citation type="journal article" date="2014" name="Nature">
        <title>The genomic substrate for adaptive radiation in African cichlid fish.</title>
        <authorList>
            <person name="Brawand D."/>
            <person name="Wagner C.E."/>
            <person name="Li Y.I."/>
            <person name="Malinsky M."/>
            <person name="Keller I."/>
            <person name="Fan S."/>
            <person name="Simakov O."/>
            <person name="Ng A.Y."/>
            <person name="Lim Z.W."/>
            <person name="Bezault E."/>
            <person name="Turner-Maier J."/>
            <person name="Johnson J."/>
            <person name="Alcazar R."/>
            <person name="Noh H.J."/>
            <person name="Russell P."/>
            <person name="Aken B."/>
            <person name="Alfoldi J."/>
            <person name="Amemiya C."/>
            <person name="Azzouzi N."/>
            <person name="Baroiller J.F."/>
            <person name="Barloy-Hubler F."/>
            <person name="Berlin A."/>
            <person name="Bloomquist R."/>
            <person name="Carleton K.L."/>
            <person name="Conte M.A."/>
            <person name="D'Cotta H."/>
            <person name="Eshel O."/>
            <person name="Gaffney L."/>
            <person name="Galibert F."/>
            <person name="Gante H.F."/>
            <person name="Gnerre S."/>
            <person name="Greuter L."/>
            <person name="Guyon R."/>
            <person name="Haddad N.S."/>
            <person name="Haerty W."/>
            <person name="Harris R.M."/>
            <person name="Hofmann H.A."/>
            <person name="Hourlier T."/>
            <person name="Hulata G."/>
            <person name="Jaffe D.B."/>
            <person name="Lara M."/>
            <person name="Lee A.P."/>
            <person name="MacCallum I."/>
            <person name="Mwaiko S."/>
            <person name="Nikaido M."/>
            <person name="Nishihara H."/>
            <person name="Ozouf-Costaz C."/>
            <person name="Penman D.J."/>
            <person name="Przybylski D."/>
            <person name="Rakotomanga M."/>
            <person name="Renn S.C.P."/>
            <person name="Ribeiro F.J."/>
            <person name="Ron M."/>
            <person name="Salzburger W."/>
            <person name="Sanchez-Pulido L."/>
            <person name="Santos M.E."/>
            <person name="Searle S."/>
            <person name="Sharpe T."/>
            <person name="Swofford R."/>
            <person name="Tan F.J."/>
            <person name="Williams L."/>
            <person name="Young S."/>
            <person name="Yin S."/>
            <person name="Okada N."/>
            <person name="Kocher T.D."/>
            <person name="Miska E.A."/>
            <person name="Lander E.S."/>
            <person name="Venkatesh B."/>
            <person name="Fernald R.D."/>
            <person name="Meyer A."/>
            <person name="Ponting C.P."/>
            <person name="Streelman J.T."/>
            <person name="Lindblad-Toh K."/>
            <person name="Seehausen O."/>
            <person name="Di Palma F."/>
        </authorList>
    </citation>
    <scope>NUCLEOTIDE SEQUENCE</scope>
</reference>
<dbReference type="FunFam" id="2.30.42.10:FF:000249">
    <property type="entry name" value="membrane-associated guanylate kinase, WW and PDZ domain-containing protein 1-like isoform X2"/>
    <property type="match status" value="1"/>
</dbReference>
<reference evidence="3" key="2">
    <citation type="submission" date="2025-08" db="UniProtKB">
        <authorList>
            <consortium name="Ensembl"/>
        </authorList>
    </citation>
    <scope>IDENTIFICATION</scope>
</reference>
<dbReference type="Pfam" id="PF00595">
    <property type="entry name" value="PDZ"/>
    <property type="match status" value="1"/>
</dbReference>
<dbReference type="PANTHER" id="PTHR10316">
    <property type="entry name" value="MEMBRANE ASSOCIATED GUANYLATE KINASE-RELATED"/>
    <property type="match status" value="1"/>
</dbReference>
<evidence type="ECO:0000313" key="4">
    <source>
        <dbReference type="Proteomes" id="UP000265160"/>
    </source>
</evidence>
<feature type="domain" description="PDZ" evidence="2">
    <location>
        <begin position="85"/>
        <end position="163"/>
    </location>
</feature>
<dbReference type="PANTHER" id="PTHR10316:SF41">
    <property type="entry name" value="MAGI FAMILY MEMBER, X-LINKED A-RELATED"/>
    <property type="match status" value="1"/>
</dbReference>
<dbReference type="InterPro" id="IPR001478">
    <property type="entry name" value="PDZ"/>
</dbReference>
<dbReference type="Proteomes" id="UP000265160">
    <property type="component" value="LG20"/>
</dbReference>
<dbReference type="SUPFAM" id="SSF50156">
    <property type="entry name" value="PDZ domain-like"/>
    <property type="match status" value="2"/>
</dbReference>
<evidence type="ECO:0000256" key="1">
    <source>
        <dbReference type="SAM" id="MobiDB-lite"/>
    </source>
</evidence>
<dbReference type="Gene3D" id="2.30.42.10">
    <property type="match status" value="2"/>
</dbReference>
<dbReference type="GO" id="GO:0005737">
    <property type="term" value="C:cytoplasm"/>
    <property type="evidence" value="ECO:0007669"/>
    <property type="project" value="TreeGrafter"/>
</dbReference>
<proteinExistence type="predicted"/>
<dbReference type="STRING" id="106582.ENSMZEP00005035261"/>
<dbReference type="PROSITE" id="PS50106">
    <property type="entry name" value="PDZ"/>
    <property type="match status" value="2"/>
</dbReference>
<dbReference type="Ensembl" id="ENSMZET00005036509.1">
    <property type="protein sequence ID" value="ENSMZEP00005035261.1"/>
    <property type="gene ID" value="ENSMZEG00005026354.1"/>
</dbReference>
<dbReference type="SMART" id="SM00228">
    <property type="entry name" value="PDZ"/>
    <property type="match status" value="1"/>
</dbReference>
<feature type="domain" description="PDZ" evidence="2">
    <location>
        <begin position="1"/>
        <end position="44"/>
    </location>
</feature>